<accession>A0A7W8AJW0</accession>
<proteinExistence type="predicted"/>
<name>A0A7W8AJW0_9HYPH</name>
<evidence type="ECO:0000313" key="5">
    <source>
        <dbReference type="Proteomes" id="UP000531231"/>
    </source>
</evidence>
<dbReference type="InterPro" id="IPR012338">
    <property type="entry name" value="Beta-lactam/transpept-like"/>
</dbReference>
<evidence type="ECO:0000313" key="4">
    <source>
        <dbReference type="EMBL" id="MBB5091595.1"/>
    </source>
</evidence>
<evidence type="ECO:0000256" key="1">
    <source>
        <dbReference type="SAM" id="SignalP"/>
    </source>
</evidence>
<keyword evidence="5" id="KW-1185">Reference proteome</keyword>
<dbReference type="Gene3D" id="3.40.710.10">
    <property type="entry name" value="DD-peptidase/beta-lactamase superfamily"/>
    <property type="match status" value="1"/>
</dbReference>
<dbReference type="InterPro" id="IPR001466">
    <property type="entry name" value="Beta-lactam-related"/>
</dbReference>
<keyword evidence="1" id="KW-0732">Signal</keyword>
<dbReference type="InterPro" id="IPR050491">
    <property type="entry name" value="AmpC-like"/>
</dbReference>
<dbReference type="InterPro" id="IPR021860">
    <property type="entry name" value="Peptidase_S12_Pab87-rel_C"/>
</dbReference>
<reference evidence="4 5" key="1">
    <citation type="submission" date="2020-08" db="EMBL/GenBank/DDBJ databases">
        <title>Genomic Encyclopedia of Type Strains, Phase IV (KMG-IV): sequencing the most valuable type-strain genomes for metagenomic binning, comparative biology and taxonomic classification.</title>
        <authorList>
            <person name="Goeker M."/>
        </authorList>
    </citation>
    <scope>NUCLEOTIDE SEQUENCE [LARGE SCALE GENOMIC DNA]</scope>
    <source>
        <strain evidence="4 5">DSM 25620</strain>
    </source>
</reference>
<dbReference type="EMBL" id="JACHIL010000003">
    <property type="protein sequence ID" value="MBB5091595.1"/>
    <property type="molecule type" value="Genomic_DNA"/>
</dbReference>
<dbReference type="AlphaFoldDB" id="A0A7W8AJW0"/>
<evidence type="ECO:0000259" key="2">
    <source>
        <dbReference type="Pfam" id="PF00144"/>
    </source>
</evidence>
<comment type="caution">
    <text evidence="4">The sequence shown here is derived from an EMBL/GenBank/DDBJ whole genome shotgun (WGS) entry which is preliminary data.</text>
</comment>
<feature type="signal peptide" evidence="1">
    <location>
        <begin position="1"/>
        <end position="20"/>
    </location>
</feature>
<dbReference type="Pfam" id="PF11954">
    <property type="entry name" value="DUF3471"/>
    <property type="match status" value="1"/>
</dbReference>
<feature type="domain" description="Beta-lactamase-related" evidence="2">
    <location>
        <begin position="40"/>
        <end position="343"/>
    </location>
</feature>
<feature type="domain" description="Peptidase S12 Pab87-related C-terminal" evidence="3">
    <location>
        <begin position="369"/>
        <end position="446"/>
    </location>
</feature>
<protein>
    <submittedName>
        <fullName evidence="4">CubicO group peptidase (Beta-lactamase class C family)</fullName>
    </submittedName>
</protein>
<dbReference type="PANTHER" id="PTHR46825:SF9">
    <property type="entry name" value="BETA-LACTAMASE-RELATED DOMAIN-CONTAINING PROTEIN"/>
    <property type="match status" value="1"/>
</dbReference>
<dbReference type="Proteomes" id="UP000531231">
    <property type="component" value="Unassembled WGS sequence"/>
</dbReference>
<organism evidence="4 5">
    <name type="scientific">Pseudochrobactrum saccharolyticum</name>
    <dbReference type="NCBI Taxonomy" id="354352"/>
    <lineage>
        <taxon>Bacteria</taxon>
        <taxon>Pseudomonadati</taxon>
        <taxon>Pseudomonadota</taxon>
        <taxon>Alphaproteobacteria</taxon>
        <taxon>Hyphomicrobiales</taxon>
        <taxon>Brucellaceae</taxon>
        <taxon>Pseudochrobactrum</taxon>
    </lineage>
</organism>
<dbReference type="PANTHER" id="PTHR46825">
    <property type="entry name" value="D-ALANYL-D-ALANINE-CARBOXYPEPTIDASE/ENDOPEPTIDASE AMPH"/>
    <property type="match status" value="1"/>
</dbReference>
<sequence>MKRVLSAFMATALMLVPVFAEEVTLPSDDDVKKILTDRIDGSQTGIVVALIENGRSRFVSHGQFGRNDPRQVNENTLFEAGSITKVFTNLLLAQLVLDGRIDLNAPIANYLPANTVLPTYKGRAITAFDLATHTSGLPSLPDDLMTADINNPYTGYGSQGLFDWLATYRLNRSIGKDFSYSNAGTALLGLAITHIDGRSYTRMVQQEILDPLGMKQSVLALTGNTQPDMATGHGRGGEPVSHWDFDAFAPAGALITSASDLARFIAAASGQTETPLKPAFALLTEHSRPAGGKARKIGLGPVISKLARRTIVWHNGRTGGFESFAGFDRENGNGVIVLSNRLSITGIDDIGAHLLDARQELLPQPPIRIAVAIDTAKLPAYVGQYLLAPGAIMSITEEKGQLFLQLTGQQRFAAYPESDTKFFLREVDAQISFTVEDGKATKLTLHQNGRNMPALRVGD</sequence>
<dbReference type="RefSeq" id="WP_151159615.1">
    <property type="nucleotide sequence ID" value="NZ_JACHIL010000003.1"/>
</dbReference>
<evidence type="ECO:0000259" key="3">
    <source>
        <dbReference type="Pfam" id="PF11954"/>
    </source>
</evidence>
<dbReference type="Pfam" id="PF00144">
    <property type="entry name" value="Beta-lactamase"/>
    <property type="match status" value="1"/>
</dbReference>
<dbReference type="SUPFAM" id="SSF56601">
    <property type="entry name" value="beta-lactamase/transpeptidase-like"/>
    <property type="match status" value="1"/>
</dbReference>
<gene>
    <name evidence="4" type="ORF">HNQ68_002136</name>
</gene>
<feature type="chain" id="PRO_5030781271" evidence="1">
    <location>
        <begin position="21"/>
        <end position="459"/>
    </location>
</feature>